<proteinExistence type="predicted"/>
<protein>
    <recommendedName>
        <fullName evidence="1">F-box domain-containing protein</fullName>
    </recommendedName>
</protein>
<reference evidence="2 3" key="1">
    <citation type="submission" date="2019-12" db="EMBL/GenBank/DDBJ databases">
        <title>Chromosome-level assembly of the Caenorhabditis remanei genome.</title>
        <authorList>
            <person name="Teterina A.A."/>
            <person name="Willis J.H."/>
            <person name="Phillips P.C."/>
        </authorList>
    </citation>
    <scope>NUCLEOTIDE SEQUENCE [LARGE SCALE GENOMIC DNA]</scope>
    <source>
        <strain evidence="2 3">PX506</strain>
        <tissue evidence="2">Whole organism</tissue>
    </source>
</reference>
<evidence type="ECO:0000259" key="1">
    <source>
        <dbReference type="PROSITE" id="PS50181"/>
    </source>
</evidence>
<organism evidence="2 3">
    <name type="scientific">Caenorhabditis remanei</name>
    <name type="common">Caenorhabditis vulgaris</name>
    <dbReference type="NCBI Taxonomy" id="31234"/>
    <lineage>
        <taxon>Eukaryota</taxon>
        <taxon>Metazoa</taxon>
        <taxon>Ecdysozoa</taxon>
        <taxon>Nematoda</taxon>
        <taxon>Chromadorea</taxon>
        <taxon>Rhabditida</taxon>
        <taxon>Rhabditina</taxon>
        <taxon>Rhabditomorpha</taxon>
        <taxon>Rhabditoidea</taxon>
        <taxon>Rhabditidae</taxon>
        <taxon>Peloderinae</taxon>
        <taxon>Caenorhabditis</taxon>
    </lineage>
</organism>
<dbReference type="KEGG" id="crq:GCK72_015827"/>
<evidence type="ECO:0000313" key="2">
    <source>
        <dbReference type="EMBL" id="KAF1759360.1"/>
    </source>
</evidence>
<dbReference type="EMBL" id="WUAV01000004">
    <property type="protein sequence ID" value="KAF1759360.1"/>
    <property type="molecule type" value="Genomic_DNA"/>
</dbReference>
<dbReference type="Proteomes" id="UP000483820">
    <property type="component" value="Chromosome IV"/>
</dbReference>
<feature type="domain" description="F-box" evidence="1">
    <location>
        <begin position="6"/>
        <end position="58"/>
    </location>
</feature>
<accession>A0A6A5GV40</accession>
<dbReference type="AlphaFoldDB" id="A0A6A5GV40"/>
<dbReference type="CTD" id="9808512"/>
<evidence type="ECO:0000313" key="3">
    <source>
        <dbReference type="Proteomes" id="UP000483820"/>
    </source>
</evidence>
<dbReference type="InterPro" id="IPR001810">
    <property type="entry name" value="F-box_dom"/>
</dbReference>
<sequence length="343" mass="40131">MLSTPQFPLLRLPLVALRHTLRMMGPSDVFLLTLFFKRLRLVAQSIFPRTKPSFYVDYCGDQKVGVLYARFSPKLNVPILKINFRTKKEEFLKKWKIDGEKFRCCFDFPANSDIPLIIISSQDNTKFWKILQTHFSRVFPKTGAPHVAVTVDTMSKVPKSEKVDLIEVKESKNRILKTSEVEKFMEIYNPILIYVHPRMEGELSDKSCLLTCENLLISYSRHFSRQNFLNFSGKYLLLQNTILTSEDLKIFLETWHKGADRHLKVVYVFGNTNFEKEKILEGFDVKPWDKTRRPAIYPSRARFINPEYHYDCTNAMDIVRESDGALASIRIDPSAFMFYVWIL</sequence>
<dbReference type="RefSeq" id="XP_003096314.2">
    <property type="nucleotide sequence ID" value="XM_003096266.2"/>
</dbReference>
<name>A0A6A5GV40_CAERE</name>
<dbReference type="PROSITE" id="PS50181">
    <property type="entry name" value="FBOX"/>
    <property type="match status" value="1"/>
</dbReference>
<gene>
    <name evidence="2" type="ORF">GCK72_015827</name>
</gene>
<dbReference type="GeneID" id="9808512"/>
<comment type="caution">
    <text evidence="2">The sequence shown here is derived from an EMBL/GenBank/DDBJ whole genome shotgun (WGS) entry which is preliminary data.</text>
</comment>
<dbReference type="PANTHER" id="PTHR21503">
    <property type="entry name" value="F-BOX-CONTAINING HYPOTHETICAL PROTEIN C.ELEGANS"/>
    <property type="match status" value="1"/>
</dbReference>
<dbReference type="PANTHER" id="PTHR21503:SF8">
    <property type="entry name" value="F-BOX ASSOCIATED DOMAIN-CONTAINING PROTEIN-RELATED"/>
    <property type="match status" value="1"/>
</dbReference>